<dbReference type="InterPro" id="IPR037056">
    <property type="entry name" value="RNase_H1_N_sf"/>
</dbReference>
<dbReference type="Gene3D" id="3.40.970.10">
    <property type="entry name" value="Ribonuclease H1, N-terminal domain"/>
    <property type="match status" value="1"/>
</dbReference>
<evidence type="ECO:0000313" key="2">
    <source>
        <dbReference type="Proteomes" id="UP001218218"/>
    </source>
</evidence>
<protein>
    <submittedName>
        <fullName evidence="1">Uncharacterized protein</fullName>
    </submittedName>
</protein>
<keyword evidence="2" id="KW-1185">Reference proteome</keyword>
<name>A0AAD6YYU8_9AGAR</name>
<dbReference type="EMBL" id="JARIHO010000123">
    <property type="protein sequence ID" value="KAJ7301970.1"/>
    <property type="molecule type" value="Genomic_DNA"/>
</dbReference>
<organism evidence="1 2">
    <name type="scientific">Mycena albidolilacea</name>
    <dbReference type="NCBI Taxonomy" id="1033008"/>
    <lineage>
        <taxon>Eukaryota</taxon>
        <taxon>Fungi</taxon>
        <taxon>Dikarya</taxon>
        <taxon>Basidiomycota</taxon>
        <taxon>Agaricomycotina</taxon>
        <taxon>Agaricomycetes</taxon>
        <taxon>Agaricomycetidae</taxon>
        <taxon>Agaricales</taxon>
        <taxon>Marasmiineae</taxon>
        <taxon>Mycenaceae</taxon>
        <taxon>Mycena</taxon>
    </lineage>
</organism>
<reference evidence="1" key="1">
    <citation type="submission" date="2023-03" db="EMBL/GenBank/DDBJ databases">
        <title>Massive genome expansion in bonnet fungi (Mycena s.s.) driven by repeated elements and novel gene families across ecological guilds.</title>
        <authorList>
            <consortium name="Lawrence Berkeley National Laboratory"/>
            <person name="Harder C.B."/>
            <person name="Miyauchi S."/>
            <person name="Viragh M."/>
            <person name="Kuo A."/>
            <person name="Thoen E."/>
            <person name="Andreopoulos B."/>
            <person name="Lu D."/>
            <person name="Skrede I."/>
            <person name="Drula E."/>
            <person name="Henrissat B."/>
            <person name="Morin E."/>
            <person name="Kohler A."/>
            <person name="Barry K."/>
            <person name="LaButti K."/>
            <person name="Morin E."/>
            <person name="Salamov A."/>
            <person name="Lipzen A."/>
            <person name="Mereny Z."/>
            <person name="Hegedus B."/>
            <person name="Baldrian P."/>
            <person name="Stursova M."/>
            <person name="Weitz H."/>
            <person name="Taylor A."/>
            <person name="Grigoriev I.V."/>
            <person name="Nagy L.G."/>
            <person name="Martin F."/>
            <person name="Kauserud H."/>
        </authorList>
    </citation>
    <scope>NUCLEOTIDE SEQUENCE</scope>
    <source>
        <strain evidence="1">CBHHK002</strain>
    </source>
</reference>
<dbReference type="SUPFAM" id="SSF55658">
    <property type="entry name" value="L9 N-domain-like"/>
    <property type="match status" value="1"/>
</dbReference>
<gene>
    <name evidence="1" type="ORF">DFH08DRAFT_978299</name>
</gene>
<dbReference type="InterPro" id="IPR009027">
    <property type="entry name" value="Ribosomal_bL9/RNase_H1_N"/>
</dbReference>
<dbReference type="Proteomes" id="UP001218218">
    <property type="component" value="Unassembled WGS sequence"/>
</dbReference>
<comment type="caution">
    <text evidence="1">The sequence shown here is derived from an EMBL/GenBank/DDBJ whole genome shotgun (WGS) entry which is preliminary data.</text>
</comment>
<sequence length="184" mass="19802">MPPYIFNFEIHTHIHHFLSATNTMTESTTAPSTSTSTELEVLVALVGRLSAASMEAMRLAVEVQARLPAVVAGERAAATAAADAAAAAAAAAELTADPVWVRGVPKTPAEIVAQYPEGSGETWYVVIRGREPGFYRTSAEADRVCNGVPNQLKEKKKSRRDAIAWYRSLYEGPDGEGVQKWTEA</sequence>
<evidence type="ECO:0000313" key="1">
    <source>
        <dbReference type="EMBL" id="KAJ7301970.1"/>
    </source>
</evidence>
<accession>A0AAD6YYU8</accession>
<dbReference type="AlphaFoldDB" id="A0AAD6YYU8"/>
<proteinExistence type="predicted"/>